<evidence type="ECO:0000256" key="3">
    <source>
        <dbReference type="ARBA" id="ARBA00008939"/>
    </source>
</evidence>
<proteinExistence type="inferred from homology"/>
<dbReference type="Proteomes" id="UP000010422">
    <property type="component" value="Unassembled WGS sequence"/>
</dbReference>
<comment type="similarity">
    <text evidence="3">Belongs to the complex I NDUFA2 subunit family.</text>
</comment>
<evidence type="ECO:0000256" key="4">
    <source>
        <dbReference type="ARBA" id="ARBA00022448"/>
    </source>
</evidence>
<evidence type="ECO:0000256" key="5">
    <source>
        <dbReference type="ARBA" id="ARBA00022660"/>
    </source>
</evidence>
<keyword evidence="6" id="KW-0999">Mitochondrion inner membrane</keyword>
<evidence type="ECO:0000256" key="7">
    <source>
        <dbReference type="ARBA" id="ARBA00022982"/>
    </source>
</evidence>
<keyword evidence="7" id="KW-0249">Electron transport</keyword>
<name>L0PAB4_PNEJI</name>
<evidence type="ECO:0000256" key="6">
    <source>
        <dbReference type="ARBA" id="ARBA00022792"/>
    </source>
</evidence>
<keyword evidence="5" id="KW-0679">Respiratory chain</keyword>
<keyword evidence="4" id="KW-0813">Transport</keyword>
<keyword evidence="8" id="KW-0496">Mitochondrion</keyword>
<protein>
    <recommendedName>
        <fullName evidence="10">Ribosomal protein/NADH dehydrogenase domain-containing protein</fullName>
    </recommendedName>
</protein>
<keyword evidence="9" id="KW-0472">Membrane</keyword>
<comment type="subcellular location">
    <subcellularLocation>
        <location evidence="2">Mitochondrion inner membrane</location>
        <topology evidence="2">Peripheral membrane protein</topology>
        <orientation evidence="2">Matrix side</orientation>
    </subcellularLocation>
</comment>
<dbReference type="Gene3D" id="3.40.30.10">
    <property type="entry name" value="Glutaredoxin"/>
    <property type="match status" value="1"/>
</dbReference>
<organism evidence="12">
    <name type="scientific">Pneumocystis jirovecii</name>
    <name type="common">Human pneumocystis pneumonia agent</name>
    <dbReference type="NCBI Taxonomy" id="42068"/>
    <lineage>
        <taxon>Eukaryota</taxon>
        <taxon>Fungi</taxon>
        <taxon>Dikarya</taxon>
        <taxon>Ascomycota</taxon>
        <taxon>Taphrinomycotina</taxon>
        <taxon>Pneumocystomycetes</taxon>
        <taxon>Pneumocystaceae</taxon>
        <taxon>Pneumocystis</taxon>
    </lineage>
</organism>
<dbReference type="STRING" id="1209962.L0PAB4"/>
<evidence type="ECO:0000256" key="2">
    <source>
        <dbReference type="ARBA" id="ARBA00004443"/>
    </source>
</evidence>
<evidence type="ECO:0000256" key="9">
    <source>
        <dbReference type="ARBA" id="ARBA00023136"/>
    </source>
</evidence>
<sequence length="75" mass="9025">MSGRYILQKHIKEISFLSNKLTFRRLFIRKIYPILKKHNPYVPILIREAMGVTPVLWIRYGFDTKKSMEKKKAFP</sequence>
<feature type="domain" description="Ribosomal protein/NADH dehydrogenase" evidence="10">
    <location>
        <begin position="25"/>
        <end position="67"/>
    </location>
</feature>
<dbReference type="Pfam" id="PF05047">
    <property type="entry name" value="L51_S25_CI-B8"/>
    <property type="match status" value="1"/>
</dbReference>
<dbReference type="SUPFAM" id="SSF52833">
    <property type="entry name" value="Thioredoxin-like"/>
    <property type="match status" value="1"/>
</dbReference>
<comment type="caution">
    <text evidence="11">The sequence shown here is derived from an EMBL/GenBank/DDBJ whole genome shotgun (WGS) entry which is preliminary data.</text>
</comment>
<comment type="function">
    <text evidence="1">Accessory subunit of the mitochondrial membrane respiratory chain NADH dehydrogenase (Complex I), that is believed not to be involved in catalysis. Complex I functions in the transfer of electrons from NADH to the respiratory chain. The immediate electron acceptor for the enzyme is believed to be ubiquinone.</text>
</comment>
<dbReference type="InParanoid" id="L0PAB4"/>
<evidence type="ECO:0000259" key="10">
    <source>
        <dbReference type="Pfam" id="PF05047"/>
    </source>
</evidence>
<evidence type="ECO:0000256" key="1">
    <source>
        <dbReference type="ARBA" id="ARBA00003195"/>
    </source>
</evidence>
<dbReference type="PANTHER" id="PTHR12878">
    <property type="entry name" value="NADH-UBIQUINONE OXIDOREDUCTASE B8 SUBUNIT"/>
    <property type="match status" value="1"/>
</dbReference>
<dbReference type="InterPro" id="IPR036249">
    <property type="entry name" value="Thioredoxin-like_sf"/>
</dbReference>
<gene>
    <name evidence="11" type="ORF">PNEJI1_001269</name>
</gene>
<dbReference type="InterPro" id="IPR007741">
    <property type="entry name" value="Ribosomal_mL43/mS25/NADH_DH"/>
</dbReference>
<dbReference type="InterPro" id="IPR016464">
    <property type="entry name" value="NADH_Ub_cplx-1_asu_su-2"/>
</dbReference>
<dbReference type="EMBL" id="CAKM01000174">
    <property type="protein sequence ID" value="CCJ29308.1"/>
    <property type="molecule type" value="Genomic_DNA"/>
</dbReference>
<dbReference type="VEuPathDB" id="FungiDB:PNEJI1_001269"/>
<evidence type="ECO:0000313" key="11">
    <source>
        <dbReference type="EMBL" id="CCJ29308.1"/>
    </source>
</evidence>
<evidence type="ECO:0000313" key="12">
    <source>
        <dbReference type="Proteomes" id="UP000010422"/>
    </source>
</evidence>
<reference evidence="11 12" key="1">
    <citation type="journal article" date="2012" name="MBio">
        <title>De novo assembly of the Pneumocystis jirovecii genome from a single bronchoalveolar lavage fluid specimen from a patient.</title>
        <authorList>
            <person name="Cisse O.H."/>
            <person name="Pagni M."/>
            <person name="Hauser P.M."/>
        </authorList>
    </citation>
    <scope>NUCLEOTIDE SEQUENCE [LARGE SCALE GENOMIC DNA]</scope>
    <source>
        <strain evidence="11 12">SE8</strain>
    </source>
</reference>
<accession>L0PAB4</accession>
<dbReference type="AlphaFoldDB" id="L0PAB4"/>
<dbReference type="PANTHER" id="PTHR12878:SF0">
    <property type="entry name" value="NADH DEHYDROGENASE [UBIQUINONE] 1 ALPHA SUBCOMPLEX SUBUNIT 2"/>
    <property type="match status" value="1"/>
</dbReference>
<dbReference type="GO" id="GO:0005743">
    <property type="term" value="C:mitochondrial inner membrane"/>
    <property type="evidence" value="ECO:0007669"/>
    <property type="project" value="UniProtKB-SubCell"/>
</dbReference>
<evidence type="ECO:0000256" key="8">
    <source>
        <dbReference type="ARBA" id="ARBA00023128"/>
    </source>
</evidence>